<dbReference type="GO" id="GO:0006633">
    <property type="term" value="P:fatty acid biosynthetic process"/>
    <property type="evidence" value="ECO:0007669"/>
    <property type="project" value="InterPro"/>
</dbReference>
<dbReference type="InterPro" id="IPR035372">
    <property type="entry name" value="MCD_N"/>
</dbReference>
<protein>
    <submittedName>
        <fullName evidence="4">Malonyl-CoA decarboxylase, mitochondrial</fullName>
    </submittedName>
</protein>
<dbReference type="GO" id="GO:0050080">
    <property type="term" value="F:malonyl-CoA decarboxylase activity"/>
    <property type="evidence" value="ECO:0007669"/>
    <property type="project" value="InterPro"/>
</dbReference>
<dbReference type="Pfam" id="PF17408">
    <property type="entry name" value="MCD_N"/>
    <property type="match status" value="1"/>
</dbReference>
<evidence type="ECO:0000259" key="1">
    <source>
        <dbReference type="Pfam" id="PF05292"/>
    </source>
</evidence>
<dbReference type="InterPro" id="IPR007956">
    <property type="entry name" value="Malonyl_CoA_deC_C"/>
</dbReference>
<dbReference type="Gene3D" id="3.40.630.150">
    <property type="entry name" value="Malonyl-CoA decarboxylase, catalytic domain"/>
    <property type="match status" value="1"/>
</dbReference>
<dbReference type="GO" id="GO:0006085">
    <property type="term" value="P:acetyl-CoA biosynthetic process"/>
    <property type="evidence" value="ECO:0007669"/>
    <property type="project" value="TreeGrafter"/>
</dbReference>
<dbReference type="Proteomes" id="UP000492821">
    <property type="component" value="Unassembled WGS sequence"/>
</dbReference>
<keyword evidence="3" id="KW-1185">Reference proteome</keyword>
<organism evidence="3 4">
    <name type="scientific">Panagrellus redivivus</name>
    <name type="common">Microworm</name>
    <dbReference type="NCBI Taxonomy" id="6233"/>
    <lineage>
        <taxon>Eukaryota</taxon>
        <taxon>Metazoa</taxon>
        <taxon>Ecdysozoa</taxon>
        <taxon>Nematoda</taxon>
        <taxon>Chromadorea</taxon>
        <taxon>Rhabditida</taxon>
        <taxon>Tylenchina</taxon>
        <taxon>Panagrolaimomorpha</taxon>
        <taxon>Panagrolaimoidea</taxon>
        <taxon>Panagrolaimidae</taxon>
        <taxon>Panagrellus</taxon>
    </lineage>
</organism>
<dbReference type="InterPro" id="IPR038351">
    <property type="entry name" value="MCD_N_sf"/>
</dbReference>
<dbReference type="PANTHER" id="PTHR28641:SF1">
    <property type="entry name" value="MALONYL-COA DECARBOXYLASE, MITOCHONDRIAL"/>
    <property type="match status" value="1"/>
</dbReference>
<reference evidence="4" key="2">
    <citation type="submission" date="2020-10" db="UniProtKB">
        <authorList>
            <consortium name="WormBaseParasite"/>
        </authorList>
    </citation>
    <scope>IDENTIFICATION</scope>
</reference>
<dbReference type="InterPro" id="IPR042303">
    <property type="entry name" value="Malonyl_CoA_deC_C_sf"/>
</dbReference>
<dbReference type="Gene3D" id="1.20.140.90">
    <property type="entry name" value="Malonyl-CoA decarboxylase, oligemerization domain"/>
    <property type="match status" value="1"/>
</dbReference>
<feature type="domain" description="Malonyl-CoA decarboxylase N-terminal" evidence="2">
    <location>
        <begin position="75"/>
        <end position="159"/>
    </location>
</feature>
<dbReference type="GO" id="GO:0005759">
    <property type="term" value="C:mitochondrial matrix"/>
    <property type="evidence" value="ECO:0007669"/>
    <property type="project" value="TreeGrafter"/>
</dbReference>
<evidence type="ECO:0000313" key="3">
    <source>
        <dbReference type="Proteomes" id="UP000492821"/>
    </source>
</evidence>
<accession>A0A7E4UQB1</accession>
<dbReference type="GO" id="GO:0005782">
    <property type="term" value="C:peroxisomal matrix"/>
    <property type="evidence" value="ECO:0007669"/>
    <property type="project" value="TreeGrafter"/>
</dbReference>
<sequence length="461" mass="51874">MLKLFPRMSRLYGKPRSISTISTLPDLQSHCSKALTHEIPERLNMETHAIVQGYSQLAAGDRHAFISYLATKHAIDHESLKNAIAKYQRNENAFTDVHASSAPDYQRLFQSIGNLEGGVKFVCDFRRDVLDAIKKAKPEATISLRKLDATLKQLLTLWFCLSNLTLTRVTWETPADILQKIAAKEAVHPIAGLLDMKRRLGPGRRCFVFMHTAMPREPLVIVYVALTKGIASSVQKIVKDDELPSNIEEEIDSAIYYSISSTQPGLKSIDLGNLMIKNVAAELMRENPRITTHSTLSPIPGFRNWLLRSLKDRSEFGSILDDFSKEYLAKNHPDLVENAETKLTEIIESKSMANYAKIEPLLLHFAALHLAKAKNSHGFALNPVANFHLRNGAEIYRLNFAGNVSARGVEQACGLMVNYRYVMENVSRNNIAYIREHKIAVSDEFSDVFPELDLRKEASKL</sequence>
<dbReference type="PANTHER" id="PTHR28641">
    <property type="match status" value="1"/>
</dbReference>
<proteinExistence type="predicted"/>
<dbReference type="AlphaFoldDB" id="A0A7E4UQB1"/>
<evidence type="ECO:0000259" key="2">
    <source>
        <dbReference type="Pfam" id="PF17408"/>
    </source>
</evidence>
<dbReference type="InterPro" id="IPR038917">
    <property type="entry name" value="Malonyl_CoA_deC"/>
</dbReference>
<dbReference type="WBParaSite" id="Pan_g11532.t1">
    <property type="protein sequence ID" value="Pan_g11532.t1"/>
    <property type="gene ID" value="Pan_g11532"/>
</dbReference>
<dbReference type="Pfam" id="PF05292">
    <property type="entry name" value="MCD"/>
    <property type="match status" value="1"/>
</dbReference>
<evidence type="ECO:0000313" key="4">
    <source>
        <dbReference type="WBParaSite" id="Pan_g11532.t1"/>
    </source>
</evidence>
<name>A0A7E4UQB1_PANRE</name>
<feature type="domain" description="Malonyl-CoA decarboxylase C-terminal" evidence="1">
    <location>
        <begin position="163"/>
        <end position="421"/>
    </location>
</feature>
<dbReference type="GO" id="GO:2001294">
    <property type="term" value="P:malonyl-CoA catabolic process"/>
    <property type="evidence" value="ECO:0007669"/>
    <property type="project" value="TreeGrafter"/>
</dbReference>
<reference evidence="3" key="1">
    <citation type="journal article" date="2013" name="Genetics">
        <title>The draft genome and transcriptome of Panagrellus redivivus are shaped by the harsh demands of a free-living lifestyle.</title>
        <authorList>
            <person name="Srinivasan J."/>
            <person name="Dillman A.R."/>
            <person name="Macchietto M.G."/>
            <person name="Heikkinen L."/>
            <person name="Lakso M."/>
            <person name="Fracchia K.M."/>
            <person name="Antoshechkin I."/>
            <person name="Mortazavi A."/>
            <person name="Wong G."/>
            <person name="Sternberg P.W."/>
        </authorList>
    </citation>
    <scope>NUCLEOTIDE SEQUENCE [LARGE SCALE GENOMIC DNA]</scope>
    <source>
        <strain evidence="3">MT8872</strain>
    </source>
</reference>